<dbReference type="InterPro" id="IPR008974">
    <property type="entry name" value="TRAF-like"/>
</dbReference>
<proteinExistence type="predicted"/>
<dbReference type="CDD" id="cd00121">
    <property type="entry name" value="MATH"/>
    <property type="match status" value="1"/>
</dbReference>
<protein>
    <recommendedName>
        <fullName evidence="2">MATH domain-containing protein</fullName>
    </recommendedName>
</protein>
<keyword evidence="4" id="KW-1185">Reference proteome</keyword>
<dbReference type="PANTHER" id="PTHR46236">
    <property type="entry name" value="TRAF-LIKE SUPERFAMILY PROTEIN"/>
    <property type="match status" value="1"/>
</dbReference>
<accession>A0A8X7PUG3</accession>
<comment type="caution">
    <text evidence="3">The sequence shown here is derived from an EMBL/GenBank/DDBJ whole genome shotgun (WGS) entry which is preliminary data.</text>
</comment>
<dbReference type="SUPFAM" id="SSF49599">
    <property type="entry name" value="TRAF domain-like"/>
    <property type="match status" value="1"/>
</dbReference>
<reference evidence="3 4" key="1">
    <citation type="submission" date="2020-02" db="EMBL/GenBank/DDBJ databases">
        <authorList>
            <person name="Ma Q."/>
            <person name="Huang Y."/>
            <person name="Song X."/>
            <person name="Pei D."/>
        </authorList>
    </citation>
    <scope>NUCLEOTIDE SEQUENCE [LARGE SCALE GENOMIC DNA]</scope>
    <source>
        <strain evidence="3">Sxm20200214</strain>
        <tissue evidence="3">Leaf</tissue>
    </source>
</reference>
<dbReference type="AlphaFoldDB" id="A0A8X7PUG3"/>
<evidence type="ECO:0000313" key="3">
    <source>
        <dbReference type="EMBL" id="KAG2258371.1"/>
    </source>
</evidence>
<dbReference type="PROSITE" id="PS50144">
    <property type="entry name" value="MATH"/>
    <property type="match status" value="1"/>
</dbReference>
<name>A0A8X7PUG3_BRACI</name>
<dbReference type="InterPro" id="IPR002083">
    <property type="entry name" value="MATH/TRAF_dom"/>
</dbReference>
<dbReference type="EMBL" id="JAAMPC010000015">
    <property type="protein sequence ID" value="KAG2258371.1"/>
    <property type="molecule type" value="Genomic_DNA"/>
</dbReference>
<evidence type="ECO:0000313" key="4">
    <source>
        <dbReference type="Proteomes" id="UP000886595"/>
    </source>
</evidence>
<evidence type="ECO:0000259" key="2">
    <source>
        <dbReference type="PROSITE" id="PS50144"/>
    </source>
</evidence>
<dbReference type="Gene3D" id="2.60.210.10">
    <property type="entry name" value="Apoptosis, Tumor Necrosis Factor Receptor Associated Protein 2, Chain A"/>
    <property type="match status" value="1"/>
</dbReference>
<dbReference type="Pfam" id="PF22486">
    <property type="entry name" value="MATH_2"/>
    <property type="match status" value="1"/>
</dbReference>
<sequence>MSGEHKRKMLAVQKATDTIIKAVHSIEESEKYYVYMAAEHRDNATNLAYVNVTWHLQQEEWYLEMAKEYTDMRDVALHELALLDILRTLEVEAFQQEKALAASQKTRPLQMAKQVGKKFTWVIEDFSSLHTETCSSAPVLIGDCKWFLLIHPKVDNVSSLSMGLEVADPESLPSEWRRYVKLLLYAAKKKTGKLALLKENHLWFGQKALKWKFPTGVPLTELLDEKEGFLVNGELMIVAEIEVHEVIGKSDCSEESEEGAPQQSMKIDDGPKPCDVILNQTQESINVNGFQVLPSQVVNSVKLIFERHPDIAVGFRSKNQQLRKISMNFLLSLIDTLCQSLQEISSEDLVDVEAALTYLKYVGFEVDWLERKLEQVKLLKDEEESCLARLLKLQTLML</sequence>
<organism evidence="3 4">
    <name type="scientific">Brassica carinata</name>
    <name type="common">Ethiopian mustard</name>
    <name type="synonym">Abyssinian cabbage</name>
    <dbReference type="NCBI Taxonomy" id="52824"/>
    <lineage>
        <taxon>Eukaryota</taxon>
        <taxon>Viridiplantae</taxon>
        <taxon>Streptophyta</taxon>
        <taxon>Embryophyta</taxon>
        <taxon>Tracheophyta</taxon>
        <taxon>Spermatophyta</taxon>
        <taxon>Magnoliopsida</taxon>
        <taxon>eudicotyledons</taxon>
        <taxon>Gunneridae</taxon>
        <taxon>Pentapetalae</taxon>
        <taxon>rosids</taxon>
        <taxon>malvids</taxon>
        <taxon>Brassicales</taxon>
        <taxon>Brassicaceae</taxon>
        <taxon>Brassiceae</taxon>
        <taxon>Brassica</taxon>
    </lineage>
</organism>
<dbReference type="PANTHER" id="PTHR46236:SF33">
    <property type="entry name" value="MEPRIN AND TRAF-LIKE DOMAIN-CONTAINING PROTEIN-RELATED"/>
    <property type="match status" value="1"/>
</dbReference>
<gene>
    <name evidence="3" type="ORF">Bca52824_077665</name>
</gene>
<evidence type="ECO:0000256" key="1">
    <source>
        <dbReference type="ARBA" id="ARBA00023054"/>
    </source>
</evidence>
<dbReference type="OrthoDB" id="289038at2759"/>
<keyword evidence="1" id="KW-0175">Coiled coil</keyword>
<dbReference type="Proteomes" id="UP000886595">
    <property type="component" value="Unassembled WGS sequence"/>
</dbReference>
<dbReference type="InterPro" id="IPR050804">
    <property type="entry name" value="MCC"/>
</dbReference>
<feature type="domain" description="MATH" evidence="2">
    <location>
        <begin position="116"/>
        <end position="241"/>
    </location>
</feature>